<protein>
    <submittedName>
        <fullName evidence="2">Uncharacterized protein</fullName>
    </submittedName>
</protein>
<keyword evidence="1" id="KW-0812">Transmembrane</keyword>
<evidence type="ECO:0000313" key="3">
    <source>
        <dbReference type="Proteomes" id="UP000510821"/>
    </source>
</evidence>
<dbReference type="KEGG" id="flt:Sv326_0229"/>
<sequence>MKRAQTAVEFLTTYAWVISGIILLVGALYYFGIFDILVPTLNQCISEPNMPCSSYKFEKFSNGTGESMRLAVRLSNTYVLPIPGGTCSGCSPCS</sequence>
<organism evidence="2 3">
    <name type="scientific">Fermentimicrarchaeum limneticum</name>
    <dbReference type="NCBI Taxonomy" id="2795018"/>
    <lineage>
        <taxon>Archaea</taxon>
        <taxon>Candidatus Micrarchaeota</taxon>
        <taxon>Candidatus Fermentimicrarchaeales</taxon>
        <taxon>Candidatus Fermentimicrarchaeaceae</taxon>
        <taxon>Candidatus Fermentimicrarchaeum</taxon>
    </lineage>
</organism>
<dbReference type="Proteomes" id="UP000510821">
    <property type="component" value="Chromosome"/>
</dbReference>
<proteinExistence type="predicted"/>
<keyword evidence="1" id="KW-1133">Transmembrane helix</keyword>
<reference evidence="3" key="1">
    <citation type="submission" date="2020-07" db="EMBL/GenBank/DDBJ databases">
        <title>Metabolic diversity and evolutionary history of the archaeal phylum ###Micrarchaeota### uncovered from a freshwater lake metagenome.</title>
        <authorList>
            <person name="Kadnikov V.V."/>
            <person name="Savvichev A.S."/>
            <person name="Mardanov A.V."/>
            <person name="Beletsky A.V."/>
            <person name="Chupakov A.V."/>
            <person name="Kokryatskaya N.M."/>
            <person name="Pimenov N.V."/>
            <person name="Ravin N.V."/>
        </authorList>
    </citation>
    <scope>NUCLEOTIDE SEQUENCE [LARGE SCALE GENOMIC DNA]</scope>
</reference>
<name>A0A7D6BUJ6_FERL1</name>
<keyword evidence="1" id="KW-0472">Membrane</keyword>
<accession>A0A7D6BUJ6</accession>
<dbReference type="EMBL" id="CP058998">
    <property type="protein sequence ID" value="QLJ52404.1"/>
    <property type="molecule type" value="Genomic_DNA"/>
</dbReference>
<gene>
    <name evidence="2" type="ORF">Sv326_0229</name>
</gene>
<evidence type="ECO:0000313" key="2">
    <source>
        <dbReference type="EMBL" id="QLJ52404.1"/>
    </source>
</evidence>
<feature type="transmembrane region" description="Helical" evidence="1">
    <location>
        <begin position="12"/>
        <end position="32"/>
    </location>
</feature>
<dbReference type="AlphaFoldDB" id="A0A7D6BUJ6"/>
<evidence type="ECO:0000256" key="1">
    <source>
        <dbReference type="SAM" id="Phobius"/>
    </source>
</evidence>